<comment type="caution">
    <text evidence="1">The sequence shown here is derived from an EMBL/GenBank/DDBJ whole genome shotgun (WGS) entry which is preliminary data.</text>
</comment>
<organism evidence="1 2">
    <name type="scientific">Salinicola socius</name>
    <dbReference type="NCBI Taxonomy" id="404433"/>
    <lineage>
        <taxon>Bacteria</taxon>
        <taxon>Pseudomonadati</taxon>
        <taxon>Pseudomonadota</taxon>
        <taxon>Gammaproteobacteria</taxon>
        <taxon>Oceanospirillales</taxon>
        <taxon>Halomonadaceae</taxon>
        <taxon>Salinicola</taxon>
    </lineage>
</organism>
<dbReference type="AlphaFoldDB" id="A0A1Q8SX03"/>
<reference evidence="1 2" key="1">
    <citation type="submission" date="2016-12" db="EMBL/GenBank/DDBJ databases">
        <title>Draft genome sequences of strains Salinicola socius SMB35, Salinicola sp. MH3R3-1 and Chromohalobacter sp. SMB17 from the Verkhnekamsk potash mining region of Russia.</title>
        <authorList>
            <person name="Mavrodi D.V."/>
            <person name="Olsson B.E."/>
            <person name="Korsakova E.S."/>
            <person name="Pyankova A."/>
            <person name="Mavrodi O.V."/>
            <person name="Plotnikova E.G."/>
        </authorList>
    </citation>
    <scope>NUCLEOTIDE SEQUENCE [LARGE SCALE GENOMIC DNA]</scope>
    <source>
        <strain evidence="1 2">SMB35</strain>
    </source>
</reference>
<protein>
    <submittedName>
        <fullName evidence="1">Uncharacterized protein</fullName>
    </submittedName>
</protein>
<accession>A0A1Q8SX03</accession>
<dbReference type="STRING" id="404433.BTW07_00145"/>
<evidence type="ECO:0000313" key="2">
    <source>
        <dbReference type="Proteomes" id="UP000186878"/>
    </source>
</evidence>
<name>A0A1Q8SX03_9GAMM</name>
<proteinExistence type="predicted"/>
<sequence>MSLYSGALETNRNSQKGHIMIRLERNILDQANTQLRALEDHVLDQDGGHQAIMISGQLKALFSLAKLNDSGMSDECAGMLEEIERRAKILAARLPE</sequence>
<evidence type="ECO:0000313" key="1">
    <source>
        <dbReference type="EMBL" id="OLO05956.1"/>
    </source>
</evidence>
<gene>
    <name evidence="1" type="ORF">BTW07_00145</name>
</gene>
<dbReference type="EMBL" id="MSDO01000001">
    <property type="protein sequence ID" value="OLO05956.1"/>
    <property type="molecule type" value="Genomic_DNA"/>
</dbReference>
<dbReference type="Proteomes" id="UP000186878">
    <property type="component" value="Unassembled WGS sequence"/>
</dbReference>
<keyword evidence="2" id="KW-1185">Reference proteome</keyword>